<reference evidence="4 5" key="1">
    <citation type="submission" date="2018-12" db="EMBL/GenBank/DDBJ databases">
        <authorList>
            <person name="Yu L."/>
        </authorList>
    </citation>
    <scope>NUCLEOTIDE SEQUENCE [LARGE SCALE GENOMIC DNA]</scope>
    <source>
        <strain evidence="4 5">HAW-EB2</strain>
    </source>
</reference>
<dbReference type="AlphaFoldDB" id="A0A3S0LJQ2"/>
<evidence type="ECO:0000313" key="5">
    <source>
        <dbReference type="Proteomes" id="UP000267448"/>
    </source>
</evidence>
<dbReference type="SUPFAM" id="SSF56925">
    <property type="entry name" value="OMPA-like"/>
    <property type="match status" value="1"/>
</dbReference>
<gene>
    <name evidence="4" type="ORF">EKG38_20600</name>
</gene>
<feature type="signal peptide" evidence="2">
    <location>
        <begin position="1"/>
        <end position="18"/>
    </location>
</feature>
<feature type="domain" description="Outer membrane protein beta-barrel" evidence="3">
    <location>
        <begin position="10"/>
        <end position="187"/>
    </location>
</feature>
<dbReference type="InterPro" id="IPR011250">
    <property type="entry name" value="OMP/PagP_B-barrel"/>
</dbReference>
<keyword evidence="5" id="KW-1185">Reference proteome</keyword>
<protein>
    <submittedName>
        <fullName evidence="4">Porin family protein</fullName>
    </submittedName>
</protein>
<dbReference type="InterPro" id="IPR027385">
    <property type="entry name" value="Beta-barrel_OMP"/>
</dbReference>
<dbReference type="RefSeq" id="WP_126522622.1">
    <property type="nucleotide sequence ID" value="NZ_RXNU01000015.1"/>
</dbReference>
<dbReference type="Proteomes" id="UP000267448">
    <property type="component" value="Unassembled WGS sequence"/>
</dbReference>
<feature type="chain" id="PRO_5018688720" evidence="2">
    <location>
        <begin position="19"/>
        <end position="187"/>
    </location>
</feature>
<evidence type="ECO:0000256" key="2">
    <source>
        <dbReference type="SAM" id="SignalP"/>
    </source>
</evidence>
<evidence type="ECO:0000313" key="4">
    <source>
        <dbReference type="EMBL" id="RTR37093.1"/>
    </source>
</evidence>
<dbReference type="Gene3D" id="2.40.160.20">
    <property type="match status" value="1"/>
</dbReference>
<name>A0A3S0LJQ2_9GAMM</name>
<sequence length="187" mass="20193">MTRLLLVIGCLVSVGAYAGDSNHIVGGSLGFGVQDFESGSGQETGGGDSYDMDVYYRYMFNDHFGIETGLFGGTGGVVTAITGLFAEVDNISYKGIRGVLYGQVPLSESNHLYAKLGASANRLRYDVSPVFSSDVSKSVETSGSDFYGAVGWEVRFQSGIGMNIEYQYVPVQELKVQNFNIGMSYRF</sequence>
<dbReference type="Pfam" id="PF13505">
    <property type="entry name" value="OMP_b-brl"/>
    <property type="match status" value="1"/>
</dbReference>
<comment type="caution">
    <text evidence="4">The sequence shown here is derived from an EMBL/GenBank/DDBJ whole genome shotgun (WGS) entry which is preliminary data.</text>
</comment>
<accession>A0A3S0LJQ2</accession>
<keyword evidence="1 2" id="KW-0732">Signal</keyword>
<evidence type="ECO:0000256" key="1">
    <source>
        <dbReference type="ARBA" id="ARBA00022729"/>
    </source>
</evidence>
<dbReference type="EMBL" id="RXNU01000015">
    <property type="protein sequence ID" value="RTR37093.1"/>
    <property type="molecule type" value="Genomic_DNA"/>
</dbReference>
<evidence type="ECO:0000259" key="3">
    <source>
        <dbReference type="Pfam" id="PF13505"/>
    </source>
</evidence>
<organism evidence="4 5">
    <name type="scientific">Shewanella canadensis</name>
    <dbReference type="NCBI Taxonomy" id="271096"/>
    <lineage>
        <taxon>Bacteria</taxon>
        <taxon>Pseudomonadati</taxon>
        <taxon>Pseudomonadota</taxon>
        <taxon>Gammaproteobacteria</taxon>
        <taxon>Alteromonadales</taxon>
        <taxon>Shewanellaceae</taxon>
        <taxon>Shewanella</taxon>
    </lineage>
</organism>
<dbReference type="OrthoDB" id="5823352at2"/>
<proteinExistence type="predicted"/>